<feature type="transmembrane region" description="Helical" evidence="11">
    <location>
        <begin position="148"/>
        <end position="163"/>
    </location>
</feature>
<evidence type="ECO:0000256" key="8">
    <source>
        <dbReference type="ARBA" id="ARBA00022989"/>
    </source>
</evidence>
<evidence type="ECO:0000313" key="14">
    <source>
        <dbReference type="Proteomes" id="UP000694569"/>
    </source>
</evidence>
<keyword evidence="12" id="KW-0732">Signal</keyword>
<dbReference type="GO" id="GO:0006506">
    <property type="term" value="P:GPI anchor biosynthetic process"/>
    <property type="evidence" value="ECO:0007669"/>
    <property type="project" value="UniProtKB-KW"/>
</dbReference>
<dbReference type="Proteomes" id="UP000694569">
    <property type="component" value="Unplaced"/>
</dbReference>
<evidence type="ECO:0000256" key="3">
    <source>
        <dbReference type="ARBA" id="ARBA00022502"/>
    </source>
</evidence>
<accession>A0A8C5MA14</accession>
<evidence type="ECO:0000256" key="5">
    <source>
        <dbReference type="ARBA" id="ARBA00022679"/>
    </source>
</evidence>
<evidence type="ECO:0000256" key="1">
    <source>
        <dbReference type="ARBA" id="ARBA00004477"/>
    </source>
</evidence>
<name>A0A8C5MA14_9ANUR</name>
<proteinExistence type="inferred from homology"/>
<feature type="transmembrane region" description="Helical" evidence="11">
    <location>
        <begin position="296"/>
        <end position="318"/>
    </location>
</feature>
<dbReference type="EC" id="2.4.1.-" evidence="11"/>
<evidence type="ECO:0000256" key="2">
    <source>
        <dbReference type="ARBA" id="ARBA00004687"/>
    </source>
</evidence>
<feature type="transmembrane region" description="Helical" evidence="11">
    <location>
        <begin position="339"/>
        <end position="356"/>
    </location>
</feature>
<feature type="chain" id="PRO_5034935533" description="Mannosyltransferase" evidence="12">
    <location>
        <begin position="19"/>
        <end position="551"/>
    </location>
</feature>
<dbReference type="GeneTree" id="ENSGT00950000183090"/>
<evidence type="ECO:0000256" key="4">
    <source>
        <dbReference type="ARBA" id="ARBA00022676"/>
    </source>
</evidence>
<protein>
    <recommendedName>
        <fullName evidence="11">Mannosyltransferase</fullName>
        <ecNumber evidence="11">2.4.1.-</ecNumber>
    </recommendedName>
</protein>
<feature type="transmembrane region" description="Helical" evidence="11">
    <location>
        <begin position="62"/>
        <end position="80"/>
    </location>
</feature>
<sequence>MAAKALWVSLSILRIGWCLLPQSGYLHPDEFFQSPEVMAGDILNLDINRPWEFLPTSPCRTVVTPLLTSGAAFWIVNLLHHLDFRVTLKCSYILLVLPRLITTLLSFMLDYTVYHIAPAWGAKQWNAMVLLAGSYVTIVFYTRTLSNALEGIFLAAILLLTSPDQNSKAKYHHAIGIILVAGFFNRPTFAAFALIPILCWAGKTKKPHFCCQLFVTNVLKLLPSSLSTSVIFIAADTLWYKGWSTLPINSTQTFFGQIAQRTVFTPLNFLRYNLNPDNLAQHGSHPPVTHLLVNGVILFGVFHVSLVITGIKVLKSLIFKSFPQTQCKENIHDIPQQNSLLLLYYFVPIALLSLFSHQEPRFLIPLLLPLVLLVSDCCRSRKMTCVVVLFNLLGTFLFGSLQQGGLIPSLIHMQQMVQSTSDQSSSVSHYTILFTHTYMPPKYLLCLQKGQAHVDIIDLAGFRKAQLCQKIKEIKTDISHKNSAPARETKHHFVVVFPGTIADVVKNCGLVYKGVAVFTPHLSIEDPPNLTHVLHGNIKNYLSLHVTELEV</sequence>
<dbReference type="Ensembl" id="ENSLLET00000011294.1">
    <property type="protein sequence ID" value="ENSLLEP00000010868.1"/>
    <property type="gene ID" value="ENSLLEG00000006926.1"/>
</dbReference>
<dbReference type="GO" id="GO:0000026">
    <property type="term" value="F:alpha-1,2-mannosyltransferase activity"/>
    <property type="evidence" value="ECO:0007669"/>
    <property type="project" value="TreeGrafter"/>
</dbReference>
<comment type="pathway">
    <text evidence="2">Glycolipid biosynthesis; glycosylphosphatidylinositol-anchor biosynthesis.</text>
</comment>
<keyword evidence="7 11" id="KW-0256">Endoplasmic reticulum</keyword>
<feature type="transmembrane region" description="Helical" evidence="11">
    <location>
        <begin position="362"/>
        <end position="378"/>
    </location>
</feature>
<organism evidence="13 14">
    <name type="scientific">Leptobrachium leishanense</name>
    <name type="common">Leishan spiny toad</name>
    <dbReference type="NCBI Taxonomy" id="445787"/>
    <lineage>
        <taxon>Eukaryota</taxon>
        <taxon>Metazoa</taxon>
        <taxon>Chordata</taxon>
        <taxon>Craniata</taxon>
        <taxon>Vertebrata</taxon>
        <taxon>Euteleostomi</taxon>
        <taxon>Amphibia</taxon>
        <taxon>Batrachia</taxon>
        <taxon>Anura</taxon>
        <taxon>Pelobatoidea</taxon>
        <taxon>Megophryidae</taxon>
        <taxon>Leptobrachium</taxon>
    </lineage>
</organism>
<comment type="subcellular location">
    <subcellularLocation>
        <location evidence="1 11">Endoplasmic reticulum membrane</location>
        <topology evidence="1 11">Multi-pass membrane protein</topology>
    </subcellularLocation>
</comment>
<keyword evidence="5" id="KW-0808">Transferase</keyword>
<feature type="transmembrane region" description="Helical" evidence="11">
    <location>
        <begin position="175"/>
        <end position="201"/>
    </location>
</feature>
<keyword evidence="14" id="KW-1185">Reference proteome</keyword>
<evidence type="ECO:0000256" key="11">
    <source>
        <dbReference type="RuleBase" id="RU363075"/>
    </source>
</evidence>
<feature type="transmembrane region" description="Helical" evidence="11">
    <location>
        <begin position="213"/>
        <end position="235"/>
    </location>
</feature>
<dbReference type="PANTHER" id="PTHR22760">
    <property type="entry name" value="GLYCOSYLTRANSFERASE"/>
    <property type="match status" value="1"/>
</dbReference>
<comment type="similarity">
    <text evidence="10">Belongs to the glycosyltransferase 22 family. PIGZ subfamily.</text>
</comment>
<keyword evidence="6 11" id="KW-0812">Transmembrane</keyword>
<dbReference type="OrthoDB" id="10066429at2759"/>
<keyword evidence="3" id="KW-0337">GPI-anchor biosynthesis</keyword>
<reference evidence="13" key="2">
    <citation type="submission" date="2025-09" db="UniProtKB">
        <authorList>
            <consortium name="Ensembl"/>
        </authorList>
    </citation>
    <scope>IDENTIFICATION</scope>
</reference>
<keyword evidence="4 11" id="KW-0328">Glycosyltransferase</keyword>
<evidence type="ECO:0000256" key="12">
    <source>
        <dbReference type="SAM" id="SignalP"/>
    </source>
</evidence>
<evidence type="ECO:0000256" key="10">
    <source>
        <dbReference type="ARBA" id="ARBA00038466"/>
    </source>
</evidence>
<dbReference type="PANTHER" id="PTHR22760:SF3">
    <property type="entry name" value="GPI MANNOSYLTRANSFERASE 4"/>
    <property type="match status" value="1"/>
</dbReference>
<reference evidence="13" key="1">
    <citation type="submission" date="2025-08" db="UniProtKB">
        <authorList>
            <consortium name="Ensembl"/>
        </authorList>
    </citation>
    <scope>IDENTIFICATION</scope>
</reference>
<dbReference type="GO" id="GO:0005789">
    <property type="term" value="C:endoplasmic reticulum membrane"/>
    <property type="evidence" value="ECO:0007669"/>
    <property type="project" value="UniProtKB-SubCell"/>
</dbReference>
<keyword evidence="8 11" id="KW-1133">Transmembrane helix</keyword>
<evidence type="ECO:0000256" key="9">
    <source>
        <dbReference type="ARBA" id="ARBA00023136"/>
    </source>
</evidence>
<keyword evidence="9 11" id="KW-0472">Membrane</keyword>
<dbReference type="AlphaFoldDB" id="A0A8C5MA14"/>
<evidence type="ECO:0000313" key="13">
    <source>
        <dbReference type="Ensembl" id="ENSLLEP00000010868.1"/>
    </source>
</evidence>
<feature type="transmembrane region" description="Helical" evidence="11">
    <location>
        <begin position="385"/>
        <end position="411"/>
    </location>
</feature>
<evidence type="ECO:0000256" key="6">
    <source>
        <dbReference type="ARBA" id="ARBA00022692"/>
    </source>
</evidence>
<dbReference type="Pfam" id="PF03901">
    <property type="entry name" value="Glyco_transf_22"/>
    <property type="match status" value="1"/>
</dbReference>
<feature type="signal peptide" evidence="12">
    <location>
        <begin position="1"/>
        <end position="18"/>
    </location>
</feature>
<feature type="transmembrane region" description="Helical" evidence="11">
    <location>
        <begin position="92"/>
        <end position="113"/>
    </location>
</feature>
<dbReference type="InterPro" id="IPR005599">
    <property type="entry name" value="GPI_mannosylTrfase"/>
</dbReference>
<evidence type="ECO:0000256" key="7">
    <source>
        <dbReference type="ARBA" id="ARBA00022824"/>
    </source>
</evidence>
<feature type="transmembrane region" description="Helical" evidence="11">
    <location>
        <begin position="125"/>
        <end position="141"/>
    </location>
</feature>